<reference evidence="4 5" key="1">
    <citation type="submission" date="2015-01" db="EMBL/GenBank/DDBJ databases">
        <title>The Genome Sequence of Rhinocladiella mackenzie CBS 650.93.</title>
        <authorList>
            <consortium name="The Broad Institute Genomics Platform"/>
            <person name="Cuomo C."/>
            <person name="de Hoog S."/>
            <person name="Gorbushina A."/>
            <person name="Stielow B."/>
            <person name="Teixiera M."/>
            <person name="Abouelleil A."/>
            <person name="Chapman S.B."/>
            <person name="Priest M."/>
            <person name="Young S.K."/>
            <person name="Wortman J."/>
            <person name="Nusbaum C."/>
            <person name="Birren B."/>
        </authorList>
    </citation>
    <scope>NUCLEOTIDE SEQUENCE [LARGE SCALE GENOMIC DNA]</scope>
    <source>
        <strain evidence="4 5">CBS 650.93</strain>
    </source>
</reference>
<keyword evidence="5" id="KW-1185">Reference proteome</keyword>
<dbReference type="VEuPathDB" id="FungiDB:Z518_09711"/>
<keyword evidence="2" id="KW-0408">Iron</keyword>
<dbReference type="RefSeq" id="XP_013267782.1">
    <property type="nucleotide sequence ID" value="XM_013412328.1"/>
</dbReference>
<dbReference type="EMBL" id="KN847482">
    <property type="protein sequence ID" value="KIX00646.1"/>
    <property type="molecule type" value="Genomic_DNA"/>
</dbReference>
<gene>
    <name evidence="4" type="ORF">Z518_09711</name>
</gene>
<dbReference type="GO" id="GO:0046872">
    <property type="term" value="F:metal ion binding"/>
    <property type="evidence" value="ECO:0007669"/>
    <property type="project" value="UniProtKB-KW"/>
</dbReference>
<dbReference type="Proteomes" id="UP000053617">
    <property type="component" value="Unassembled WGS sequence"/>
</dbReference>
<comment type="similarity">
    <text evidence="1 2">Belongs to the iron/ascorbate-dependent oxidoreductase family.</text>
</comment>
<dbReference type="InterPro" id="IPR027443">
    <property type="entry name" value="IPNS-like_sf"/>
</dbReference>
<proteinExistence type="inferred from homology"/>
<evidence type="ECO:0000313" key="4">
    <source>
        <dbReference type="EMBL" id="KIX00646.1"/>
    </source>
</evidence>
<accession>A0A0D2IBI4</accession>
<dbReference type="PRINTS" id="PR00682">
    <property type="entry name" value="IPNSYNTHASE"/>
</dbReference>
<organism evidence="4 5">
    <name type="scientific">Rhinocladiella mackenziei CBS 650.93</name>
    <dbReference type="NCBI Taxonomy" id="1442369"/>
    <lineage>
        <taxon>Eukaryota</taxon>
        <taxon>Fungi</taxon>
        <taxon>Dikarya</taxon>
        <taxon>Ascomycota</taxon>
        <taxon>Pezizomycotina</taxon>
        <taxon>Eurotiomycetes</taxon>
        <taxon>Chaetothyriomycetidae</taxon>
        <taxon>Chaetothyriales</taxon>
        <taxon>Herpotrichiellaceae</taxon>
        <taxon>Rhinocladiella</taxon>
    </lineage>
</organism>
<evidence type="ECO:0000313" key="5">
    <source>
        <dbReference type="Proteomes" id="UP000053617"/>
    </source>
</evidence>
<keyword evidence="2" id="KW-0479">Metal-binding</keyword>
<dbReference type="InterPro" id="IPR044861">
    <property type="entry name" value="IPNS-like_FE2OG_OXY"/>
</dbReference>
<dbReference type="STRING" id="1442369.A0A0D2IBI4"/>
<dbReference type="GO" id="GO:0044283">
    <property type="term" value="P:small molecule biosynthetic process"/>
    <property type="evidence" value="ECO:0007669"/>
    <property type="project" value="UniProtKB-ARBA"/>
</dbReference>
<evidence type="ECO:0000256" key="1">
    <source>
        <dbReference type="ARBA" id="ARBA00008056"/>
    </source>
</evidence>
<evidence type="ECO:0000259" key="3">
    <source>
        <dbReference type="PROSITE" id="PS51471"/>
    </source>
</evidence>
<dbReference type="HOGENOM" id="CLU_010119_6_3_1"/>
<dbReference type="InterPro" id="IPR050231">
    <property type="entry name" value="Iron_ascorbate_oxido_reductase"/>
</dbReference>
<name>A0A0D2IBI4_9EURO</name>
<dbReference type="PANTHER" id="PTHR47990">
    <property type="entry name" value="2-OXOGLUTARATE (2OG) AND FE(II)-DEPENDENT OXYGENASE SUPERFAMILY PROTEIN-RELATED"/>
    <property type="match status" value="1"/>
</dbReference>
<keyword evidence="2" id="KW-0560">Oxidoreductase</keyword>
<dbReference type="PROSITE" id="PS51471">
    <property type="entry name" value="FE2OG_OXY"/>
    <property type="match status" value="1"/>
</dbReference>
<protein>
    <recommendedName>
        <fullName evidence="3">Fe2OG dioxygenase domain-containing protein</fullName>
    </recommendedName>
</protein>
<dbReference type="InterPro" id="IPR026992">
    <property type="entry name" value="DIOX_N"/>
</dbReference>
<feature type="domain" description="Fe2OG dioxygenase" evidence="3">
    <location>
        <begin position="206"/>
        <end position="308"/>
    </location>
</feature>
<sequence length="352" mass="39553">MSTEQYRGQYDKGDHIDTGIGGKRIVNEAKQGVFVDIPIINLTDASSPSLEARKRVAEKIYDACANVGFFYIKNHGVPQDVIDGCHKEARRFFHDLSSEDKMELDITKNTEFYGYAPIQTEMPVGATKKRVFESINFGYEPSMDPGAQGTQDNGPSFWPPEHKLPGFKKNIGKYYYEVMGLSRRLLRLFALGLSLDENYFDQFCKRPGVLLKLNHYPAAIPDSPDSAGIHAHSDLESFTILCQDEVKSLEVLSKDGHWIPADPIPGTFVVNIGDAMSMWTNDLFLSTIHRAYNKEGKARYSIPFFFGADYDAVMETLPSCITEARPLKYKPITAGSHVRQKLNMTYPKAVKA</sequence>
<dbReference type="AlphaFoldDB" id="A0A0D2IBI4"/>
<evidence type="ECO:0000256" key="2">
    <source>
        <dbReference type="RuleBase" id="RU003682"/>
    </source>
</evidence>
<dbReference type="Pfam" id="PF14226">
    <property type="entry name" value="DIOX_N"/>
    <property type="match status" value="1"/>
</dbReference>
<dbReference type="InterPro" id="IPR005123">
    <property type="entry name" value="Oxoglu/Fe-dep_dioxygenase_dom"/>
</dbReference>
<dbReference type="SUPFAM" id="SSF51197">
    <property type="entry name" value="Clavaminate synthase-like"/>
    <property type="match status" value="1"/>
</dbReference>
<dbReference type="Pfam" id="PF03171">
    <property type="entry name" value="2OG-FeII_Oxy"/>
    <property type="match status" value="1"/>
</dbReference>
<dbReference type="OrthoDB" id="288590at2759"/>
<dbReference type="GeneID" id="25297782"/>
<dbReference type="Gene3D" id="2.60.120.330">
    <property type="entry name" value="B-lactam Antibiotic, Isopenicillin N Synthase, Chain"/>
    <property type="match status" value="1"/>
</dbReference>
<dbReference type="GO" id="GO:0016491">
    <property type="term" value="F:oxidoreductase activity"/>
    <property type="evidence" value="ECO:0007669"/>
    <property type="project" value="UniProtKB-KW"/>
</dbReference>